<proteinExistence type="predicted"/>
<name>A0A544TTS7_9BACI</name>
<evidence type="ECO:0000256" key="1">
    <source>
        <dbReference type="SAM" id="Coils"/>
    </source>
</evidence>
<dbReference type="OrthoDB" id="2823105at2"/>
<dbReference type="AlphaFoldDB" id="A0A544TTS7"/>
<protein>
    <submittedName>
        <fullName evidence="2">Uncharacterized protein</fullName>
    </submittedName>
</protein>
<dbReference type="EMBL" id="VDGI01000003">
    <property type="protein sequence ID" value="TQR20835.1"/>
    <property type="molecule type" value="Genomic_DNA"/>
</dbReference>
<gene>
    <name evidence="2" type="ORF">FG384_04360</name>
</gene>
<keyword evidence="3" id="KW-1185">Reference proteome</keyword>
<accession>A0A544TTS7</accession>
<organism evidence="2 3">
    <name type="scientific">Psychrobacillus vulpis</name>
    <dbReference type="NCBI Taxonomy" id="2325572"/>
    <lineage>
        <taxon>Bacteria</taxon>
        <taxon>Bacillati</taxon>
        <taxon>Bacillota</taxon>
        <taxon>Bacilli</taxon>
        <taxon>Bacillales</taxon>
        <taxon>Bacillaceae</taxon>
        <taxon>Psychrobacillus</taxon>
    </lineage>
</organism>
<comment type="caution">
    <text evidence="2">The sequence shown here is derived from an EMBL/GenBank/DDBJ whole genome shotgun (WGS) entry which is preliminary data.</text>
</comment>
<dbReference type="Proteomes" id="UP000316626">
    <property type="component" value="Unassembled WGS sequence"/>
</dbReference>
<feature type="coiled-coil region" evidence="1">
    <location>
        <begin position="90"/>
        <end position="230"/>
    </location>
</feature>
<evidence type="ECO:0000313" key="2">
    <source>
        <dbReference type="EMBL" id="TQR20835.1"/>
    </source>
</evidence>
<evidence type="ECO:0000313" key="3">
    <source>
        <dbReference type="Proteomes" id="UP000316626"/>
    </source>
</evidence>
<reference evidence="2 3" key="1">
    <citation type="submission" date="2019-06" db="EMBL/GenBank/DDBJ databases">
        <title>Psychrobacillus vulpis sp. nov., a new species isolated from feces of a red fox that inhabits in The Tablas de Daimiel Natural Park, Albacete, Spain.</title>
        <authorList>
            <person name="Rodriguez M."/>
            <person name="Reina J.C."/>
            <person name="Bejar V."/>
            <person name="Llamas I."/>
        </authorList>
    </citation>
    <scope>NUCLEOTIDE SEQUENCE [LARGE SCALE GENOMIC DNA]</scope>
    <source>
        <strain evidence="2 3">Z8</strain>
    </source>
</reference>
<sequence length="244" mass="28995">MTKDNKSKPISWFKSVRSNQNQLNHTNSYEEEPAITVIENKLIQIEESSTIDNTSNKYILSKENQDKISLDLIVSLENLLHDRQLILYKNEGLEDQLNQSNETNSRLKHDLVKKEQMIQDKNKEIRILEGNLTNKQMVYDQLLEDYKEYQNTSSNDFEKVSNQLEKQINKYNMLKEESNNIQYQNMLNIRELEEKIRELEIENQKYAEQCEKVLEEKAELIQTINDFTERMSFSFSSKTTTHKE</sequence>
<dbReference type="RefSeq" id="WP_142641370.1">
    <property type="nucleotide sequence ID" value="NZ_VDGI01000003.1"/>
</dbReference>
<keyword evidence="1" id="KW-0175">Coiled coil</keyword>